<feature type="compositionally biased region" description="Low complexity" evidence="1">
    <location>
        <begin position="101"/>
        <end position="111"/>
    </location>
</feature>
<dbReference type="RefSeq" id="WP_146413982.1">
    <property type="nucleotide sequence ID" value="NZ_SJPZ01000001.1"/>
</dbReference>
<dbReference type="AlphaFoldDB" id="A0A5C6FXG1"/>
<sequence>MAGDLEDFLKRAAAKRQAKAAAAQNANTRPTRSAPEYTDSRRERQIRELDDSDLVDEVIVGEVVETPSDQQQYQERRRRIEQAKKRAEKIAAETAKRAKKSSSVVDTSSDSIGDGEVLDPEQLMAMLRSPQGMRQAILLREILDRPEHRW</sequence>
<dbReference type="OrthoDB" id="279839at2"/>
<dbReference type="Proteomes" id="UP000316476">
    <property type="component" value="Unassembled WGS sequence"/>
</dbReference>
<reference evidence="2 3" key="1">
    <citation type="submission" date="2019-02" db="EMBL/GenBank/DDBJ databases">
        <title>Deep-cultivation of Planctomycetes and their phenomic and genomic characterization uncovers novel biology.</title>
        <authorList>
            <person name="Wiegand S."/>
            <person name="Jogler M."/>
            <person name="Boedeker C."/>
            <person name="Pinto D."/>
            <person name="Vollmers J."/>
            <person name="Rivas-Marin E."/>
            <person name="Kohn T."/>
            <person name="Peeters S.H."/>
            <person name="Heuer A."/>
            <person name="Rast P."/>
            <person name="Oberbeckmann S."/>
            <person name="Bunk B."/>
            <person name="Jeske O."/>
            <person name="Meyerdierks A."/>
            <person name="Storesund J.E."/>
            <person name="Kallscheuer N."/>
            <person name="Luecker S."/>
            <person name="Lage O.M."/>
            <person name="Pohl T."/>
            <person name="Merkel B.J."/>
            <person name="Hornburger P."/>
            <person name="Mueller R.-W."/>
            <person name="Bruemmer F."/>
            <person name="Labrenz M."/>
            <person name="Spormann A.M."/>
            <person name="Op Den Camp H."/>
            <person name="Overmann J."/>
            <person name="Amann R."/>
            <person name="Jetten M.S.M."/>
            <person name="Mascher T."/>
            <person name="Medema M.H."/>
            <person name="Devos D.P."/>
            <person name="Kaster A.-K."/>
            <person name="Ovreas L."/>
            <person name="Rohde M."/>
            <person name="Galperin M.Y."/>
            <person name="Jogler C."/>
        </authorList>
    </citation>
    <scope>NUCLEOTIDE SEQUENCE [LARGE SCALE GENOMIC DNA]</scope>
    <source>
        <strain evidence="2 3">V7</strain>
    </source>
</reference>
<name>A0A5C6FXG1_9PLAN</name>
<accession>A0A5C6FXG1</accession>
<feature type="compositionally biased region" description="Basic and acidic residues" evidence="1">
    <location>
        <begin position="38"/>
        <end position="49"/>
    </location>
</feature>
<organism evidence="2 3">
    <name type="scientific">Crateriforma conspicua</name>
    <dbReference type="NCBI Taxonomy" id="2527996"/>
    <lineage>
        <taxon>Bacteria</taxon>
        <taxon>Pseudomonadati</taxon>
        <taxon>Planctomycetota</taxon>
        <taxon>Planctomycetia</taxon>
        <taxon>Planctomycetales</taxon>
        <taxon>Planctomycetaceae</taxon>
        <taxon>Crateriforma</taxon>
    </lineage>
</organism>
<evidence type="ECO:0000313" key="2">
    <source>
        <dbReference type="EMBL" id="TWU67609.1"/>
    </source>
</evidence>
<comment type="caution">
    <text evidence="2">The sequence shown here is derived from an EMBL/GenBank/DDBJ whole genome shotgun (WGS) entry which is preliminary data.</text>
</comment>
<protein>
    <submittedName>
        <fullName evidence="2">Uncharacterized protein</fullName>
    </submittedName>
</protein>
<gene>
    <name evidence="2" type="ORF">V7x_31840</name>
</gene>
<feature type="compositionally biased region" description="Basic and acidic residues" evidence="1">
    <location>
        <begin position="74"/>
        <end position="96"/>
    </location>
</feature>
<dbReference type="EMBL" id="SJPZ01000001">
    <property type="protein sequence ID" value="TWU67609.1"/>
    <property type="molecule type" value="Genomic_DNA"/>
</dbReference>
<evidence type="ECO:0000313" key="3">
    <source>
        <dbReference type="Proteomes" id="UP000316476"/>
    </source>
</evidence>
<feature type="region of interest" description="Disordered" evidence="1">
    <location>
        <begin position="12"/>
        <end position="50"/>
    </location>
</feature>
<evidence type="ECO:0000256" key="1">
    <source>
        <dbReference type="SAM" id="MobiDB-lite"/>
    </source>
</evidence>
<proteinExistence type="predicted"/>
<feature type="region of interest" description="Disordered" evidence="1">
    <location>
        <begin position="67"/>
        <end position="116"/>
    </location>
</feature>